<keyword evidence="4" id="KW-1185">Reference proteome</keyword>
<dbReference type="AlphaFoldDB" id="A0A1Q2CCQ8"/>
<dbReference type="Gene3D" id="3.90.226.10">
    <property type="entry name" value="2-enoyl-CoA Hydratase, Chain A, domain 1"/>
    <property type="match status" value="1"/>
</dbReference>
<name>A0A1Q2CCQ8_9ACTN</name>
<dbReference type="PANTHER" id="PTHR43802:SF1">
    <property type="entry name" value="IP11341P-RELATED"/>
    <property type="match status" value="1"/>
</dbReference>
<protein>
    <submittedName>
        <fullName evidence="3">Uncharacterized protein</fullName>
    </submittedName>
</protein>
<dbReference type="GO" id="GO:0003824">
    <property type="term" value="F:catalytic activity"/>
    <property type="evidence" value="ECO:0007669"/>
    <property type="project" value="InterPro"/>
</dbReference>
<dbReference type="OrthoDB" id="4608673at2"/>
<accession>A0A1Q2CCQ8</accession>
<dbReference type="Proteomes" id="UP000188324">
    <property type="component" value="Chromosome"/>
</dbReference>
<evidence type="ECO:0000256" key="2">
    <source>
        <dbReference type="RuleBase" id="RU003707"/>
    </source>
</evidence>
<dbReference type="InterPro" id="IPR018376">
    <property type="entry name" value="Enoyl-CoA_hyd/isom_CS"/>
</dbReference>
<dbReference type="EMBL" id="CP019605">
    <property type="protein sequence ID" value="AQP43886.1"/>
    <property type="molecule type" value="Genomic_DNA"/>
</dbReference>
<dbReference type="PROSITE" id="PS00166">
    <property type="entry name" value="ENOYL_COA_HYDRATASE"/>
    <property type="match status" value="1"/>
</dbReference>
<gene>
    <name evidence="3" type="ORF">RPIT_02875</name>
</gene>
<dbReference type="CDD" id="cd06558">
    <property type="entry name" value="crotonase-like"/>
    <property type="match status" value="1"/>
</dbReference>
<evidence type="ECO:0000313" key="3">
    <source>
        <dbReference type="EMBL" id="AQP43886.1"/>
    </source>
</evidence>
<dbReference type="RefSeq" id="WP_077340405.1">
    <property type="nucleotide sequence ID" value="NZ_CP019605.1"/>
</dbReference>
<evidence type="ECO:0000256" key="1">
    <source>
        <dbReference type="ARBA" id="ARBA00005254"/>
    </source>
</evidence>
<comment type="similarity">
    <text evidence="1 2">Belongs to the enoyl-CoA hydratase/isomerase family.</text>
</comment>
<dbReference type="PANTHER" id="PTHR43802">
    <property type="entry name" value="ENOYL-COA HYDRATASE"/>
    <property type="match status" value="1"/>
</dbReference>
<dbReference type="InterPro" id="IPR001753">
    <property type="entry name" value="Enoyl-CoA_hydra/iso"/>
</dbReference>
<dbReference type="KEGG" id="tfl:RPIT_02875"/>
<dbReference type="InterPro" id="IPR014748">
    <property type="entry name" value="Enoyl-CoA_hydra_C"/>
</dbReference>
<dbReference type="Gene3D" id="1.10.12.10">
    <property type="entry name" value="Lyase 2-enoyl-coa Hydratase, Chain A, domain 2"/>
    <property type="match status" value="1"/>
</dbReference>
<dbReference type="Pfam" id="PF00378">
    <property type="entry name" value="ECH_1"/>
    <property type="match status" value="1"/>
</dbReference>
<dbReference type="SUPFAM" id="SSF52096">
    <property type="entry name" value="ClpP/crotonase"/>
    <property type="match status" value="1"/>
</dbReference>
<reference evidence="3 4" key="1">
    <citation type="journal article" date="2016" name="Int. J. Syst. Evol. Microbiol.">
        <title>Tessaracoccus flavus sp. nov., isolated from the drainage system of a lindane-producing factory.</title>
        <authorList>
            <person name="Kumari R."/>
            <person name="Singh P."/>
            <person name="Schumann P."/>
            <person name="Lal R."/>
        </authorList>
    </citation>
    <scope>NUCLEOTIDE SEQUENCE [LARGE SCALE GENOMIC DNA]</scope>
    <source>
        <strain evidence="3 4">RP1T</strain>
    </source>
</reference>
<proteinExistence type="inferred from homology"/>
<organism evidence="3 4">
    <name type="scientific">Tessaracoccus flavus</name>
    <dbReference type="NCBI Taxonomy" id="1610493"/>
    <lineage>
        <taxon>Bacteria</taxon>
        <taxon>Bacillati</taxon>
        <taxon>Actinomycetota</taxon>
        <taxon>Actinomycetes</taxon>
        <taxon>Propionibacteriales</taxon>
        <taxon>Propionibacteriaceae</taxon>
        <taxon>Tessaracoccus</taxon>
    </lineage>
</organism>
<dbReference type="InterPro" id="IPR029045">
    <property type="entry name" value="ClpP/crotonase-like_dom_sf"/>
</dbReference>
<evidence type="ECO:0000313" key="4">
    <source>
        <dbReference type="Proteomes" id="UP000188324"/>
    </source>
</evidence>
<sequence>MGTVDVSRHGSIAVVTLNQPGKRNAMTDDMWRAVPTVMADLDRDVDVTAIVLTGAGESFCAGSDISSLDELGHAESPVNAELAIARSPKPVVAAIEGPCFGGGLELAVACDLRIASESATFSVPPARLGIVYPVSATQRMIDLMGPAVTKEMLLTAVQLDAARALRVGLVNRVVDHGNALPIALQLTEHMSGLSQLTIRASKEIVDGLVARDLSAETAIAWVSRAATGPDLAEGKRAFTERRAPVFSWRPA</sequence>
<dbReference type="STRING" id="1610493.RPIT_02875"/>